<comment type="caution">
    <text evidence="1">The sequence shown here is derived from an EMBL/GenBank/DDBJ whole genome shotgun (WGS) entry which is preliminary data.</text>
</comment>
<sequence>MPLRIGAGHVAAGVDTEADALQNSRHVFARAMTEVATMARHAMNRRNFLRRVAVAGGALGISGSSGLIGSVAEAAPEPLKWAPPNTSGYTPIEITSSENLSLDPDTDYVVTKLQTTGGFQIFGGRNIVIIGGEIADGGLNIRKTTWNRPMTNGRIVHIEGVLFSGTDVVADGIGGDAPEAIIQIENCRIEGRKGIKSGLHADVLQFWGGVKELRVDGLSGFSNYQGIFTKVEASKTDKPIGVYKLRRVDLHEKGAPYEGGLPILMWFGSSDGFSPLRFEIERGSVWVETDPSHHTFRDTLFPKPDPAHIATDGIGTYATWPTLTPTGMSGILVQDGSGGYGRVYHGGGRWGQYVPVGRAGVGYVSPGYA</sequence>
<dbReference type="EMBL" id="JAATEM010000021">
    <property type="protein sequence ID" value="NJP51977.1"/>
    <property type="molecule type" value="Genomic_DNA"/>
</dbReference>
<dbReference type="InterPro" id="IPR006311">
    <property type="entry name" value="TAT_signal"/>
</dbReference>
<reference evidence="1 2" key="1">
    <citation type="submission" date="2020-03" db="EMBL/GenBank/DDBJ databases">
        <title>WGS of actinomycetes isolated from Thailand.</title>
        <authorList>
            <person name="Thawai C."/>
        </authorList>
    </citation>
    <scope>NUCLEOTIDE SEQUENCE [LARGE SCALE GENOMIC DNA]</scope>
    <source>
        <strain evidence="1 2">SBST2-5</strain>
    </source>
</reference>
<dbReference type="RefSeq" id="WP_167996820.1">
    <property type="nucleotide sequence ID" value="NZ_JAATEM010000021.1"/>
</dbReference>
<name>A0ABX1AAD4_9ACTN</name>
<evidence type="ECO:0000313" key="1">
    <source>
        <dbReference type="EMBL" id="NJP51977.1"/>
    </source>
</evidence>
<dbReference type="InterPro" id="IPR019546">
    <property type="entry name" value="TAT_signal_bac_arc"/>
</dbReference>
<proteinExistence type="predicted"/>
<dbReference type="PROSITE" id="PS51318">
    <property type="entry name" value="TAT"/>
    <property type="match status" value="1"/>
</dbReference>
<gene>
    <name evidence="1" type="ORF">HCJ93_18435</name>
</gene>
<evidence type="ECO:0000313" key="2">
    <source>
        <dbReference type="Proteomes" id="UP000730591"/>
    </source>
</evidence>
<organism evidence="1 2">
    <name type="scientific">Streptomyces composti</name>
    <dbReference type="NCBI Taxonomy" id="2720025"/>
    <lineage>
        <taxon>Bacteria</taxon>
        <taxon>Bacillati</taxon>
        <taxon>Actinomycetota</taxon>
        <taxon>Actinomycetes</taxon>
        <taxon>Kitasatosporales</taxon>
        <taxon>Streptomycetaceae</taxon>
        <taxon>Streptomyces</taxon>
    </lineage>
</organism>
<dbReference type="Proteomes" id="UP000730591">
    <property type="component" value="Unassembled WGS sequence"/>
</dbReference>
<dbReference type="NCBIfam" id="TIGR01409">
    <property type="entry name" value="TAT_signal_seq"/>
    <property type="match status" value="1"/>
</dbReference>
<keyword evidence="2" id="KW-1185">Reference proteome</keyword>
<accession>A0ABX1AAD4</accession>
<protein>
    <submittedName>
        <fullName evidence="1">Twin-arginine translocation signal domain-containing protein</fullName>
    </submittedName>
</protein>